<feature type="compositionally biased region" description="Polar residues" evidence="1">
    <location>
        <begin position="19"/>
        <end position="35"/>
    </location>
</feature>
<proteinExistence type="predicted"/>
<evidence type="ECO:0000313" key="2">
    <source>
        <dbReference type="EMBL" id="CAF4174530.1"/>
    </source>
</evidence>
<feature type="non-terminal residue" evidence="2">
    <location>
        <position position="35"/>
    </location>
</feature>
<name>A0A819ZT47_9BILA</name>
<dbReference type="Proteomes" id="UP000663874">
    <property type="component" value="Unassembled WGS sequence"/>
</dbReference>
<gene>
    <name evidence="2" type="ORF">FNK824_LOCUS34870</name>
</gene>
<dbReference type="EMBL" id="CAJOBE010014148">
    <property type="protein sequence ID" value="CAF4174530.1"/>
    <property type="molecule type" value="Genomic_DNA"/>
</dbReference>
<evidence type="ECO:0000256" key="1">
    <source>
        <dbReference type="SAM" id="MobiDB-lite"/>
    </source>
</evidence>
<accession>A0A819ZT47</accession>
<protein>
    <submittedName>
        <fullName evidence="2">Uncharacterized protein</fullName>
    </submittedName>
</protein>
<sequence length="35" mass="3612">MRSANSNQSHAYGVGSDVGISTPNVARISHQSDPA</sequence>
<feature type="region of interest" description="Disordered" evidence="1">
    <location>
        <begin position="1"/>
        <end position="35"/>
    </location>
</feature>
<reference evidence="2" key="1">
    <citation type="submission" date="2021-02" db="EMBL/GenBank/DDBJ databases">
        <authorList>
            <person name="Nowell W R."/>
        </authorList>
    </citation>
    <scope>NUCLEOTIDE SEQUENCE</scope>
</reference>
<organism evidence="2 3">
    <name type="scientific">Rotaria sordida</name>
    <dbReference type="NCBI Taxonomy" id="392033"/>
    <lineage>
        <taxon>Eukaryota</taxon>
        <taxon>Metazoa</taxon>
        <taxon>Spiralia</taxon>
        <taxon>Gnathifera</taxon>
        <taxon>Rotifera</taxon>
        <taxon>Eurotatoria</taxon>
        <taxon>Bdelloidea</taxon>
        <taxon>Philodinida</taxon>
        <taxon>Philodinidae</taxon>
        <taxon>Rotaria</taxon>
    </lineage>
</organism>
<evidence type="ECO:0000313" key="3">
    <source>
        <dbReference type="Proteomes" id="UP000663874"/>
    </source>
</evidence>
<dbReference type="AlphaFoldDB" id="A0A819ZT47"/>
<feature type="compositionally biased region" description="Polar residues" evidence="1">
    <location>
        <begin position="1"/>
        <end position="10"/>
    </location>
</feature>
<comment type="caution">
    <text evidence="2">The sequence shown here is derived from an EMBL/GenBank/DDBJ whole genome shotgun (WGS) entry which is preliminary data.</text>
</comment>